<evidence type="ECO:0000313" key="1">
    <source>
        <dbReference type="EMBL" id="ETX05553.1"/>
    </source>
</evidence>
<reference evidence="1 2" key="1">
    <citation type="journal article" date="2014" name="Nature">
        <title>An environmental bacterial taxon with a large and distinct metabolic repertoire.</title>
        <authorList>
            <person name="Wilson M.C."/>
            <person name="Mori T."/>
            <person name="Ruckert C."/>
            <person name="Uria A.R."/>
            <person name="Helf M.J."/>
            <person name="Takada K."/>
            <person name="Gernert C."/>
            <person name="Steffens U.A."/>
            <person name="Heycke N."/>
            <person name="Schmitt S."/>
            <person name="Rinke C."/>
            <person name="Helfrich E.J."/>
            <person name="Brachmann A.O."/>
            <person name="Gurgui C."/>
            <person name="Wakimoto T."/>
            <person name="Kracht M."/>
            <person name="Crusemann M."/>
            <person name="Hentschel U."/>
            <person name="Abe I."/>
            <person name="Matsunaga S."/>
            <person name="Kalinowski J."/>
            <person name="Takeyama H."/>
            <person name="Piel J."/>
        </authorList>
    </citation>
    <scope>NUCLEOTIDE SEQUENCE [LARGE SCALE GENOMIC DNA]</scope>
    <source>
        <strain evidence="2">TSY2</strain>
    </source>
</reference>
<evidence type="ECO:0000313" key="2">
    <source>
        <dbReference type="Proteomes" id="UP000019140"/>
    </source>
</evidence>
<dbReference type="HOGENOM" id="CLU_1400242_0_0_7"/>
<name>W4M5U5_9BACT</name>
<accession>W4M5U5</accession>
<comment type="caution">
    <text evidence="1">The sequence shown here is derived from an EMBL/GenBank/DDBJ whole genome shotgun (WGS) entry which is preliminary data.</text>
</comment>
<dbReference type="AlphaFoldDB" id="W4M5U5"/>
<protein>
    <submittedName>
        <fullName evidence="1">Uncharacterized protein</fullName>
    </submittedName>
</protein>
<proteinExistence type="predicted"/>
<organism evidence="1 2">
    <name type="scientific">Candidatus Entotheonella gemina</name>
    <dbReference type="NCBI Taxonomy" id="1429439"/>
    <lineage>
        <taxon>Bacteria</taxon>
        <taxon>Pseudomonadati</taxon>
        <taxon>Nitrospinota/Tectimicrobiota group</taxon>
        <taxon>Candidatus Tectimicrobiota</taxon>
        <taxon>Candidatus Entotheonellia</taxon>
        <taxon>Candidatus Entotheonellales</taxon>
        <taxon>Candidatus Entotheonellaceae</taxon>
        <taxon>Candidatus Entotheonella</taxon>
    </lineage>
</organism>
<keyword evidence="2" id="KW-1185">Reference proteome</keyword>
<gene>
    <name evidence="1" type="ORF">ETSY2_22300</name>
</gene>
<dbReference type="Proteomes" id="UP000019140">
    <property type="component" value="Unassembled WGS sequence"/>
</dbReference>
<sequence>MSKKTHRNSAAIICDIREAAGLARRSVIRDLCPCRNRERDHDVWREVFRQAREGSRGERNAAAHTIGTLMQKAATTKSWRDVLRALQNDLDATMAEPRAASLILGQMKRHGHAHRGAARQSYRRHRKVLELGSKEALAEWVTDRLELPSKLSARDPGLDRLWRWHQHRVRFQPNRRTKEAELLEKAQQFVSAGA</sequence>
<dbReference type="EMBL" id="AZHX01000931">
    <property type="protein sequence ID" value="ETX05553.1"/>
    <property type="molecule type" value="Genomic_DNA"/>
</dbReference>